<keyword evidence="15" id="KW-1185">Reference proteome</keyword>
<dbReference type="InterPro" id="IPR004662">
    <property type="entry name" value="AcgluKinase_fam"/>
</dbReference>
<dbReference type="EC" id="2.7.2.8" evidence="2"/>
<comment type="pathway">
    <text evidence="1">Amino-acid biosynthesis; L-arginine biosynthesis; N(2)-acetyl-L-ornithine from L-glutamate: step 2/4.</text>
</comment>
<evidence type="ECO:0000313" key="15">
    <source>
        <dbReference type="Proteomes" id="UP000194450"/>
    </source>
</evidence>
<dbReference type="EMBL" id="FXWH01000002">
    <property type="protein sequence ID" value="SMQ79906.1"/>
    <property type="molecule type" value="Genomic_DNA"/>
</dbReference>
<protein>
    <recommendedName>
        <fullName evidence="3">Acetylglutamate kinase</fullName>
        <ecNumber evidence="2">2.7.2.8</ecNumber>
    </recommendedName>
    <alternativeName>
        <fullName evidence="10">N-acetyl-L-glutamate 5-phosphotransferase</fullName>
    </alternativeName>
    <alternativeName>
        <fullName evidence="11">NAG kinase</fullName>
    </alternativeName>
</protein>
<evidence type="ECO:0000256" key="8">
    <source>
        <dbReference type="ARBA" id="ARBA00022777"/>
    </source>
</evidence>
<evidence type="ECO:0000256" key="1">
    <source>
        <dbReference type="ARBA" id="ARBA00004828"/>
    </source>
</evidence>
<evidence type="ECO:0000313" key="14">
    <source>
        <dbReference type="EMBL" id="SMQ79906.1"/>
    </source>
</evidence>
<dbReference type="SUPFAM" id="SSF53633">
    <property type="entry name" value="Carbamate kinase-like"/>
    <property type="match status" value="1"/>
</dbReference>
<keyword evidence="7" id="KW-0547">Nucleotide-binding</keyword>
<keyword evidence="8 14" id="KW-0418">Kinase</keyword>
<dbReference type="PANTHER" id="PTHR23342:SF0">
    <property type="entry name" value="N-ACETYLGLUTAMATE SYNTHASE, MITOCHONDRIAL"/>
    <property type="match status" value="1"/>
</dbReference>
<sequence length="260" mass="26676">MSKVPFVIKLGGRLFDHADALQKLLQVCADIQTIRPLVLVHGGGDQVTAQLRALGFYPDSGEPKLAGQRITALEHLPVIAGVLAGDLNSQLCALAQQAQLNAVGLTLAAGNSISCQVDTSRGAVGVPAPNQPQLLQGLLDQGFTPIISSLGVAPDGQRLNVNADLAAAAVARLIGADLALLTDVEGILAANGDLIPNITSAEATPLIDSGVVQGGMLVKLTAALDTARASRRSIAVAGWRNASALIELAQGHHVGTRILL</sequence>
<evidence type="ECO:0000256" key="5">
    <source>
        <dbReference type="ARBA" id="ARBA00022605"/>
    </source>
</evidence>
<proteinExistence type="predicted"/>
<dbReference type="Proteomes" id="UP000194450">
    <property type="component" value="Unassembled WGS sequence"/>
</dbReference>
<dbReference type="AlphaFoldDB" id="A0A1Y6G224"/>
<dbReference type="PANTHER" id="PTHR23342">
    <property type="entry name" value="N-ACETYLGLUTAMATE SYNTHASE"/>
    <property type="match status" value="1"/>
</dbReference>
<dbReference type="InterPro" id="IPR036393">
    <property type="entry name" value="AceGlu_kinase-like_sf"/>
</dbReference>
<comment type="catalytic activity">
    <reaction evidence="12">
        <text>N-acetyl-L-glutamate + ATP = N-acetyl-L-glutamyl 5-phosphate + ADP</text>
        <dbReference type="Rhea" id="RHEA:14629"/>
        <dbReference type="ChEBI" id="CHEBI:30616"/>
        <dbReference type="ChEBI" id="CHEBI:44337"/>
        <dbReference type="ChEBI" id="CHEBI:57936"/>
        <dbReference type="ChEBI" id="CHEBI:456216"/>
        <dbReference type="EC" id="2.7.2.8"/>
    </reaction>
</comment>
<dbReference type="PRINTS" id="PR00474">
    <property type="entry name" value="GLU5KINASE"/>
</dbReference>
<dbReference type="GO" id="GO:0005737">
    <property type="term" value="C:cytoplasm"/>
    <property type="evidence" value="ECO:0007669"/>
    <property type="project" value="InterPro"/>
</dbReference>
<keyword evidence="9" id="KW-0067">ATP-binding</keyword>
<dbReference type="InterPro" id="IPR001057">
    <property type="entry name" value="Glu/AcGlu_kinase"/>
</dbReference>
<dbReference type="RefSeq" id="WP_086434968.1">
    <property type="nucleotide sequence ID" value="NZ_FXWH01000002.1"/>
</dbReference>
<dbReference type="OrthoDB" id="5915023at2"/>
<keyword evidence="6" id="KW-0808">Transferase</keyword>
<dbReference type="GO" id="GO:0006526">
    <property type="term" value="P:L-arginine biosynthetic process"/>
    <property type="evidence" value="ECO:0007669"/>
    <property type="project" value="UniProtKB-KW"/>
</dbReference>
<dbReference type="NCBIfam" id="TIGR00761">
    <property type="entry name" value="argB"/>
    <property type="match status" value="1"/>
</dbReference>
<dbReference type="PIRSF" id="PIRSF000728">
    <property type="entry name" value="NAGK"/>
    <property type="match status" value="1"/>
</dbReference>
<evidence type="ECO:0000259" key="13">
    <source>
        <dbReference type="Pfam" id="PF00696"/>
    </source>
</evidence>
<evidence type="ECO:0000256" key="3">
    <source>
        <dbReference type="ARBA" id="ARBA00021197"/>
    </source>
</evidence>
<dbReference type="GO" id="GO:0005524">
    <property type="term" value="F:ATP binding"/>
    <property type="evidence" value="ECO:0007669"/>
    <property type="project" value="UniProtKB-KW"/>
</dbReference>
<keyword evidence="5" id="KW-0028">Amino-acid biosynthesis</keyword>
<name>A0A1Y6G224_9GAMM</name>
<accession>A0A1Y6G224</accession>
<evidence type="ECO:0000256" key="6">
    <source>
        <dbReference type="ARBA" id="ARBA00022679"/>
    </source>
</evidence>
<evidence type="ECO:0000256" key="9">
    <source>
        <dbReference type="ARBA" id="ARBA00022840"/>
    </source>
</evidence>
<gene>
    <name evidence="14" type="ORF">SAMN06297229_1829</name>
</gene>
<organism evidence="14 15">
    <name type="scientific">Pseudidiomarina planktonica</name>
    <dbReference type="NCBI Taxonomy" id="1323738"/>
    <lineage>
        <taxon>Bacteria</taxon>
        <taxon>Pseudomonadati</taxon>
        <taxon>Pseudomonadota</taxon>
        <taxon>Gammaproteobacteria</taxon>
        <taxon>Alteromonadales</taxon>
        <taxon>Idiomarinaceae</taxon>
        <taxon>Pseudidiomarina</taxon>
    </lineage>
</organism>
<evidence type="ECO:0000256" key="11">
    <source>
        <dbReference type="ARBA" id="ARBA00030639"/>
    </source>
</evidence>
<feature type="domain" description="Aspartate/glutamate/uridylate kinase" evidence="13">
    <location>
        <begin position="6"/>
        <end position="236"/>
    </location>
</feature>
<keyword evidence="4" id="KW-0055">Arginine biosynthesis</keyword>
<evidence type="ECO:0000256" key="2">
    <source>
        <dbReference type="ARBA" id="ARBA00013065"/>
    </source>
</evidence>
<dbReference type="GO" id="GO:0003991">
    <property type="term" value="F:acetylglutamate kinase activity"/>
    <property type="evidence" value="ECO:0007669"/>
    <property type="project" value="UniProtKB-EC"/>
</dbReference>
<evidence type="ECO:0000256" key="4">
    <source>
        <dbReference type="ARBA" id="ARBA00022571"/>
    </source>
</evidence>
<dbReference type="Pfam" id="PF00696">
    <property type="entry name" value="AA_kinase"/>
    <property type="match status" value="1"/>
</dbReference>
<evidence type="ECO:0000256" key="10">
    <source>
        <dbReference type="ARBA" id="ARBA00030178"/>
    </source>
</evidence>
<reference evidence="15" key="1">
    <citation type="submission" date="2017-04" db="EMBL/GenBank/DDBJ databases">
        <authorList>
            <person name="Varghese N."/>
            <person name="Submissions S."/>
        </authorList>
    </citation>
    <scope>NUCLEOTIDE SEQUENCE [LARGE SCALE GENOMIC DNA]</scope>
</reference>
<dbReference type="InterPro" id="IPR001048">
    <property type="entry name" value="Asp/Glu/Uridylate_kinase"/>
</dbReference>
<evidence type="ECO:0000256" key="12">
    <source>
        <dbReference type="ARBA" id="ARBA00048141"/>
    </source>
</evidence>
<dbReference type="Gene3D" id="3.40.1160.10">
    <property type="entry name" value="Acetylglutamate kinase-like"/>
    <property type="match status" value="1"/>
</dbReference>
<evidence type="ECO:0000256" key="7">
    <source>
        <dbReference type="ARBA" id="ARBA00022741"/>
    </source>
</evidence>